<evidence type="ECO:0000256" key="1">
    <source>
        <dbReference type="ARBA" id="ARBA00000885"/>
    </source>
</evidence>
<organism evidence="9 10">
    <name type="scientific">Parathielavia hyrcaniae</name>
    <dbReference type="NCBI Taxonomy" id="113614"/>
    <lineage>
        <taxon>Eukaryota</taxon>
        <taxon>Fungi</taxon>
        <taxon>Dikarya</taxon>
        <taxon>Ascomycota</taxon>
        <taxon>Pezizomycotina</taxon>
        <taxon>Sordariomycetes</taxon>
        <taxon>Sordariomycetidae</taxon>
        <taxon>Sordariales</taxon>
        <taxon>Chaetomiaceae</taxon>
        <taxon>Parathielavia</taxon>
    </lineage>
</organism>
<comment type="similarity">
    <text evidence="2">Belongs to the UPL family. K-HECT subfamily.</text>
</comment>
<gene>
    <name evidence="9" type="ORF">N658DRAFT_425145</name>
</gene>
<feature type="compositionally biased region" description="Gly residues" evidence="7">
    <location>
        <begin position="240"/>
        <end position="249"/>
    </location>
</feature>
<feature type="region of interest" description="Disordered" evidence="7">
    <location>
        <begin position="745"/>
        <end position="859"/>
    </location>
</feature>
<reference evidence="9" key="1">
    <citation type="journal article" date="2023" name="Mol. Phylogenet. Evol.">
        <title>Genome-scale phylogeny and comparative genomics of the fungal order Sordariales.</title>
        <authorList>
            <person name="Hensen N."/>
            <person name="Bonometti L."/>
            <person name="Westerberg I."/>
            <person name="Brannstrom I.O."/>
            <person name="Guillou S."/>
            <person name="Cros-Aarteil S."/>
            <person name="Calhoun S."/>
            <person name="Haridas S."/>
            <person name="Kuo A."/>
            <person name="Mondo S."/>
            <person name="Pangilinan J."/>
            <person name="Riley R."/>
            <person name="LaButti K."/>
            <person name="Andreopoulos B."/>
            <person name="Lipzen A."/>
            <person name="Chen C."/>
            <person name="Yan M."/>
            <person name="Daum C."/>
            <person name="Ng V."/>
            <person name="Clum A."/>
            <person name="Steindorff A."/>
            <person name="Ohm R.A."/>
            <person name="Martin F."/>
            <person name="Silar P."/>
            <person name="Natvig D.O."/>
            <person name="Lalanne C."/>
            <person name="Gautier V."/>
            <person name="Ament-Velasquez S.L."/>
            <person name="Kruys A."/>
            <person name="Hutchinson M.I."/>
            <person name="Powell A.J."/>
            <person name="Barry K."/>
            <person name="Miller A.N."/>
            <person name="Grigoriev I.V."/>
            <person name="Debuchy R."/>
            <person name="Gladieux P."/>
            <person name="Hiltunen Thoren M."/>
            <person name="Johannesson H."/>
        </authorList>
    </citation>
    <scope>NUCLEOTIDE SEQUENCE</scope>
    <source>
        <strain evidence="9">CBS 757.83</strain>
    </source>
</reference>
<name>A0AAN6Q5W5_9PEZI</name>
<keyword evidence="4" id="KW-0808">Transferase</keyword>
<evidence type="ECO:0000256" key="7">
    <source>
        <dbReference type="SAM" id="MobiDB-lite"/>
    </source>
</evidence>
<dbReference type="SUPFAM" id="SSF48371">
    <property type="entry name" value="ARM repeat"/>
    <property type="match status" value="1"/>
</dbReference>
<dbReference type="Proteomes" id="UP001305647">
    <property type="component" value="Unassembled WGS sequence"/>
</dbReference>
<feature type="active site" description="Glycyl thioester intermediate" evidence="6">
    <location>
        <position position="1892"/>
    </location>
</feature>
<dbReference type="Pfam" id="PF00632">
    <property type="entry name" value="HECT"/>
    <property type="match status" value="1"/>
</dbReference>
<dbReference type="GO" id="GO:0061630">
    <property type="term" value="F:ubiquitin protein ligase activity"/>
    <property type="evidence" value="ECO:0007669"/>
    <property type="project" value="UniProtKB-EC"/>
</dbReference>
<dbReference type="InterPro" id="IPR000569">
    <property type="entry name" value="HECT_dom"/>
</dbReference>
<feature type="compositionally biased region" description="Acidic residues" evidence="7">
    <location>
        <begin position="1218"/>
        <end position="1227"/>
    </location>
</feature>
<evidence type="ECO:0000256" key="2">
    <source>
        <dbReference type="ARBA" id="ARBA00006331"/>
    </source>
</evidence>
<keyword evidence="5 6" id="KW-0833">Ubl conjugation pathway</keyword>
<feature type="region of interest" description="Disordered" evidence="7">
    <location>
        <begin position="1"/>
        <end position="253"/>
    </location>
</feature>
<feature type="compositionally biased region" description="Acidic residues" evidence="7">
    <location>
        <begin position="217"/>
        <end position="226"/>
    </location>
</feature>
<reference evidence="9" key="2">
    <citation type="submission" date="2023-05" db="EMBL/GenBank/DDBJ databases">
        <authorList>
            <consortium name="Lawrence Berkeley National Laboratory"/>
            <person name="Steindorff A."/>
            <person name="Hensen N."/>
            <person name="Bonometti L."/>
            <person name="Westerberg I."/>
            <person name="Brannstrom I.O."/>
            <person name="Guillou S."/>
            <person name="Cros-Aarteil S."/>
            <person name="Calhoun S."/>
            <person name="Haridas S."/>
            <person name="Kuo A."/>
            <person name="Mondo S."/>
            <person name="Pangilinan J."/>
            <person name="Riley R."/>
            <person name="Labutti K."/>
            <person name="Andreopoulos B."/>
            <person name="Lipzen A."/>
            <person name="Chen C."/>
            <person name="Yanf M."/>
            <person name="Daum C."/>
            <person name="Ng V."/>
            <person name="Clum A."/>
            <person name="Ohm R."/>
            <person name="Martin F."/>
            <person name="Silar P."/>
            <person name="Natvig D."/>
            <person name="Lalanne C."/>
            <person name="Gautier V."/>
            <person name="Ament-Velasquez S.L."/>
            <person name="Kruys A."/>
            <person name="Hutchinson M.I."/>
            <person name="Powell A.J."/>
            <person name="Barry K."/>
            <person name="Miller A.N."/>
            <person name="Grigoriev I.V."/>
            <person name="Debuchy R."/>
            <person name="Gladieux P."/>
            <person name="Thoren M.H."/>
            <person name="Johannesson H."/>
        </authorList>
    </citation>
    <scope>NUCLEOTIDE SEQUENCE</scope>
    <source>
        <strain evidence="9">CBS 757.83</strain>
    </source>
</reference>
<feature type="compositionally biased region" description="Polar residues" evidence="7">
    <location>
        <begin position="840"/>
        <end position="850"/>
    </location>
</feature>
<feature type="compositionally biased region" description="Pro residues" evidence="7">
    <location>
        <begin position="34"/>
        <end position="44"/>
    </location>
</feature>
<feature type="region of interest" description="Disordered" evidence="7">
    <location>
        <begin position="1122"/>
        <end position="1286"/>
    </location>
</feature>
<dbReference type="EC" id="2.3.2.26" evidence="3"/>
<dbReference type="PROSITE" id="PS50237">
    <property type="entry name" value="HECT"/>
    <property type="match status" value="1"/>
</dbReference>
<feature type="compositionally biased region" description="Polar residues" evidence="7">
    <location>
        <begin position="55"/>
        <end position="68"/>
    </location>
</feature>
<feature type="compositionally biased region" description="Basic and acidic residues" evidence="7">
    <location>
        <begin position="825"/>
        <end position="837"/>
    </location>
</feature>
<dbReference type="GO" id="GO:0043161">
    <property type="term" value="P:proteasome-mediated ubiquitin-dependent protein catabolic process"/>
    <property type="evidence" value="ECO:0007669"/>
    <property type="project" value="TreeGrafter"/>
</dbReference>
<dbReference type="InterPro" id="IPR045322">
    <property type="entry name" value="HECTD1/TRIP12-like"/>
</dbReference>
<dbReference type="Gene3D" id="1.25.10.10">
    <property type="entry name" value="Leucine-rich Repeat Variant"/>
    <property type="match status" value="1"/>
</dbReference>
<protein>
    <recommendedName>
        <fullName evidence="3">HECT-type E3 ubiquitin transferase</fullName>
        <ecNumber evidence="3">2.3.2.26</ecNumber>
    </recommendedName>
</protein>
<dbReference type="Gene3D" id="3.90.1750.10">
    <property type="entry name" value="Hect, E3 ligase catalytic domains"/>
    <property type="match status" value="1"/>
</dbReference>
<accession>A0AAN6Q5W5</accession>
<dbReference type="InterPro" id="IPR035983">
    <property type="entry name" value="Hect_E3_ubiquitin_ligase"/>
</dbReference>
<evidence type="ECO:0000259" key="8">
    <source>
        <dbReference type="PROSITE" id="PS50237"/>
    </source>
</evidence>
<dbReference type="Gene3D" id="3.30.2410.10">
    <property type="entry name" value="Hect, E3 ligase catalytic domain"/>
    <property type="match status" value="1"/>
</dbReference>
<feature type="compositionally biased region" description="Basic and acidic residues" evidence="7">
    <location>
        <begin position="770"/>
        <end position="786"/>
    </location>
</feature>
<feature type="compositionally biased region" description="Pro residues" evidence="7">
    <location>
        <begin position="1127"/>
        <end position="1137"/>
    </location>
</feature>
<dbReference type="InterPro" id="IPR011989">
    <property type="entry name" value="ARM-like"/>
</dbReference>
<evidence type="ECO:0000256" key="4">
    <source>
        <dbReference type="ARBA" id="ARBA00022679"/>
    </source>
</evidence>
<dbReference type="InterPro" id="IPR016024">
    <property type="entry name" value="ARM-type_fold"/>
</dbReference>
<sequence length="1925" mass="210315">MSSRVTRSSARQAASQAASSISHSTAAAASDSAPAPPPIPPTPTAAPSARKRKNSTGPAQASTESPSSARRPKRQRVAQASPQPQPAPVPAPATSVSRRRKGKAPTTMSSPGAPAGPANPPENAPSASSSRRSSRNKKPAASARGKLSPPTHRAHNLTLPSPDEPGAPAPSSSRRSKRVASEVQDQDVVMGGTEEHEKGSAAPPPPRPPPEDKYPEDSDENDDDDEALRRYDDDDVDPFGGFGGPGGSIPGLSNTLRTLTGMVSGTSARLRDILNNLRQKDDPTMQLIALQELSELLLIHNEDTLSGHFSPDSFVKELVTLMQPNELTGEENPEIMLLACRCLANLMEALPASTSNIVYGHAVPILCQKLLEIQFIDLAEQALSTLEKISVEYPSSIVRAGGLTACLSYLEFFATSTQRVAVTTAANCCQNLDQESFPTVREVMPILLNVLGSNDQKVVEKGSLCVTRIVESFRFHPQKLEELISVDLLKAILRLLLPGSTNLIGAHIHTQFLRVLAFAARASPRLSTELFKTNVVETLYQILTGVSPPSGTEDIASKLDSVLIMQALIHRPRDQIIETLNVICELLPNLPRSADPAALDLPDISSPTEPVASSSFGSRRKTTNEKRIELLESCKEEVRRFAMILFPTLTDAYSSTVNLSVRQKVLTAQLKMLSNLDESILVDALKPVSYASFLAAIISQQDHPSLVLFAIHAADLLMRRLSCVYEYQLYREGVIAEITKLASEELEAEQKPEEEHSPEPAGEPETEVEPESRRHPAESAENQPEHDESDAEDDENDDIDEDEDEARSHHSSDGDDDDEEEEGHENDHDEDRHRDEMSASPVSTESSTMSMAGPPGGLVSGFPSMKSRIVETAKKFLEVHENEKEGKAMKKKATEILANLSALASDVETFYLRPAFPSHMALEGGIELFERLASSFDSDMLESVTSAELLASGVVRVLEEVLGNPDQQLAAAAQSAFLQVFMGHTVNSKAKTATAGFPATPLSVLVRKLQDLLSRSEHFEVVTVHNHSFDSNRSSAASMLAKQLRLKLVADDDSNIPRHYRNIMVSIHAITTFQSLNDYLRPRISLSDRPRGSKRDAVSRALAAMASSGLPMSAAAARLMERSLPPSGGPAPPPPFPAAASSQPSGSRPSRKSKSKSDQGRDAPATPEPSSSREKTALRRSSRRQAVSEELAPPPPRPDDEDDLENALECADEKPLSDDEEMGDDGALDMIRGVDEGMGEAPTPDPSAVNLEIAEGKVTARKEDGTKVPTPAQSQSRSTTSLPSRTSALTAALQGTPTPSPSARPMSYAAAVQSVPQDWHIEFSIDGKVIPNETTIYRAVNSFAKTTEDHYGRNVWSAVHPIKFRRVAGPPPPEASAFGSTMDSGTEPEEGVTAGSLAKFPVTASILRLLKKLHDLNANIDDVLVENKEILRVNAEPRSQFVNTKLTAKLNRQLEEPLIVASNCLPSWSEDLARLYPFLFPFETRHLFLQSTSFGYARSMTRWQNAQAQEEVRRDRRDERLFLGRLQRQKVRISRSKVLESALKVMELYGASQSVLEVEYFDEVGTGLGPTLEFYSTVSKEFCKKKLKLWRDNDPNGDDEFVSGPNGLFPRPLSADYAASEEGEKVLQLFRVIGKFVARSMVDSRIIDLNFNPIFFRIGGESTGIRPSLGAVKSVDPVIARSLMTVKKFVSAKKAIDEDPKRSAAQKVIDTENITVDNIKIDDLYLDFTLPGYPEIELIPNGSQAQVTIDNVDVYLEKVIDMTLGSGVRRQVDAFRVGFSQVFPYSTLSTFTPDELCTLFGQVDEDWSLETLMDSIKADHGYNLDSKTVKNLLQAMSELTPAQRRDFLQFTTGSPKLPIGGFKKLTPMFTVVCKPSEAPYTSDDYLPSVMTCVNYLKLPDYSDIDILRKRLFTAIKEGQGAFHLS</sequence>
<dbReference type="SMART" id="SM00119">
    <property type="entry name" value="HECTc"/>
    <property type="match status" value="1"/>
</dbReference>
<evidence type="ECO:0000256" key="5">
    <source>
        <dbReference type="ARBA" id="ARBA00022786"/>
    </source>
</evidence>
<dbReference type="Pfam" id="PF25579">
    <property type="entry name" value="TPR_TRIP12_N"/>
    <property type="match status" value="1"/>
</dbReference>
<feature type="compositionally biased region" description="Low complexity" evidence="7">
    <location>
        <begin position="1"/>
        <end position="33"/>
    </location>
</feature>
<dbReference type="EMBL" id="MU863634">
    <property type="protein sequence ID" value="KAK4101581.1"/>
    <property type="molecule type" value="Genomic_DNA"/>
</dbReference>
<dbReference type="SUPFAM" id="SSF56204">
    <property type="entry name" value="Hect, E3 ligase catalytic domain"/>
    <property type="match status" value="1"/>
</dbReference>
<feature type="domain" description="HECT" evidence="8">
    <location>
        <begin position="1569"/>
        <end position="1925"/>
    </location>
</feature>
<feature type="compositionally biased region" description="Basic and acidic residues" evidence="7">
    <location>
        <begin position="1254"/>
        <end position="1266"/>
    </location>
</feature>
<dbReference type="GO" id="GO:0016607">
    <property type="term" value="C:nuclear speck"/>
    <property type="evidence" value="ECO:0007669"/>
    <property type="project" value="TreeGrafter"/>
</dbReference>
<feature type="compositionally biased region" description="Acidic residues" evidence="7">
    <location>
        <begin position="787"/>
        <end position="805"/>
    </location>
</feature>
<comment type="caution">
    <text evidence="9">The sequence shown here is derived from an EMBL/GenBank/DDBJ whole genome shotgun (WGS) entry which is preliminary data.</text>
</comment>
<feature type="compositionally biased region" description="Basic and acidic residues" evidence="7">
    <location>
        <begin position="748"/>
        <end position="758"/>
    </location>
</feature>
<dbReference type="PANTHER" id="PTHR45670">
    <property type="entry name" value="E3 UBIQUITIN-PROTEIN LIGASE TRIP12"/>
    <property type="match status" value="1"/>
</dbReference>
<dbReference type="PANTHER" id="PTHR45670:SF1">
    <property type="entry name" value="E3 UBIQUITIN-PROTEIN LIGASE HECTD1"/>
    <property type="match status" value="1"/>
</dbReference>
<comment type="catalytic activity">
    <reaction evidence="1">
        <text>S-ubiquitinyl-[E2 ubiquitin-conjugating enzyme]-L-cysteine + [acceptor protein]-L-lysine = [E2 ubiquitin-conjugating enzyme]-L-cysteine + N(6)-ubiquitinyl-[acceptor protein]-L-lysine.</text>
        <dbReference type="EC" id="2.3.2.26"/>
    </reaction>
</comment>
<feature type="compositionally biased region" description="Low complexity" evidence="7">
    <location>
        <begin position="1273"/>
        <end position="1286"/>
    </location>
</feature>
<feature type="compositionally biased region" description="Acidic residues" evidence="7">
    <location>
        <begin position="814"/>
        <end position="824"/>
    </location>
</feature>
<keyword evidence="10" id="KW-1185">Reference proteome</keyword>
<dbReference type="InterPro" id="IPR057948">
    <property type="entry name" value="TPR_TRIP12_N"/>
</dbReference>
<evidence type="ECO:0000313" key="9">
    <source>
        <dbReference type="EMBL" id="KAK4101581.1"/>
    </source>
</evidence>
<evidence type="ECO:0000256" key="3">
    <source>
        <dbReference type="ARBA" id="ARBA00012485"/>
    </source>
</evidence>
<dbReference type="CDD" id="cd00078">
    <property type="entry name" value="HECTc"/>
    <property type="match status" value="1"/>
</dbReference>
<dbReference type="GO" id="GO:0000209">
    <property type="term" value="P:protein polyubiquitination"/>
    <property type="evidence" value="ECO:0007669"/>
    <property type="project" value="TreeGrafter"/>
</dbReference>
<feature type="compositionally biased region" description="Low complexity" evidence="7">
    <location>
        <begin position="1138"/>
        <end position="1148"/>
    </location>
</feature>
<proteinExistence type="inferred from homology"/>
<evidence type="ECO:0000313" key="10">
    <source>
        <dbReference type="Proteomes" id="UP001305647"/>
    </source>
</evidence>
<evidence type="ECO:0000256" key="6">
    <source>
        <dbReference type="PROSITE-ProRule" id="PRU00104"/>
    </source>
</evidence>